<keyword evidence="8" id="KW-1185">Reference proteome</keyword>
<keyword evidence="3" id="KW-0408">Iron</keyword>
<evidence type="ECO:0000313" key="7">
    <source>
        <dbReference type="EMBL" id="GAA1874134.1"/>
    </source>
</evidence>
<evidence type="ECO:0000256" key="3">
    <source>
        <dbReference type="ARBA" id="ARBA00023004"/>
    </source>
</evidence>
<feature type="domain" description="Rieske" evidence="6">
    <location>
        <begin position="32"/>
        <end position="123"/>
    </location>
</feature>
<dbReference type="InterPro" id="IPR036922">
    <property type="entry name" value="Rieske_2Fe-2S_sf"/>
</dbReference>
<dbReference type="PRINTS" id="PR00162">
    <property type="entry name" value="RIESKE"/>
</dbReference>
<dbReference type="EMBL" id="BAAAQK010000027">
    <property type="protein sequence ID" value="GAA1874134.1"/>
    <property type="molecule type" value="Genomic_DNA"/>
</dbReference>
<dbReference type="CDD" id="cd03467">
    <property type="entry name" value="Rieske"/>
    <property type="match status" value="1"/>
</dbReference>
<dbReference type="SUPFAM" id="SSF50022">
    <property type="entry name" value="ISP domain"/>
    <property type="match status" value="1"/>
</dbReference>
<protein>
    <recommendedName>
        <fullName evidence="6">Rieske domain-containing protein</fullName>
    </recommendedName>
</protein>
<keyword evidence="1" id="KW-0001">2Fe-2S</keyword>
<comment type="caution">
    <text evidence="7">The sequence shown here is derived from an EMBL/GenBank/DDBJ whole genome shotgun (WGS) entry which is preliminary data.</text>
</comment>
<dbReference type="Gene3D" id="2.102.10.10">
    <property type="entry name" value="Rieske [2Fe-2S] iron-sulphur domain"/>
    <property type="match status" value="1"/>
</dbReference>
<evidence type="ECO:0000313" key="8">
    <source>
        <dbReference type="Proteomes" id="UP001500449"/>
    </source>
</evidence>
<evidence type="ECO:0000259" key="6">
    <source>
        <dbReference type="PROSITE" id="PS51296"/>
    </source>
</evidence>
<keyword evidence="2" id="KW-0479">Metal-binding</keyword>
<keyword evidence="5" id="KW-1015">Disulfide bond</keyword>
<reference evidence="7 8" key="1">
    <citation type="journal article" date="2019" name="Int. J. Syst. Evol. Microbiol.">
        <title>The Global Catalogue of Microorganisms (GCM) 10K type strain sequencing project: providing services to taxonomists for standard genome sequencing and annotation.</title>
        <authorList>
            <consortium name="The Broad Institute Genomics Platform"/>
            <consortium name="The Broad Institute Genome Sequencing Center for Infectious Disease"/>
            <person name="Wu L."/>
            <person name="Ma J."/>
        </authorList>
    </citation>
    <scope>NUCLEOTIDE SEQUENCE [LARGE SCALE GENOMIC DNA]</scope>
    <source>
        <strain evidence="7 8">JCM 16009</strain>
    </source>
</reference>
<evidence type="ECO:0000256" key="5">
    <source>
        <dbReference type="ARBA" id="ARBA00023157"/>
    </source>
</evidence>
<dbReference type="RefSeq" id="WP_344425764.1">
    <property type="nucleotide sequence ID" value="NZ_BAAAQK010000027.1"/>
</dbReference>
<keyword evidence="4" id="KW-0411">Iron-sulfur</keyword>
<accession>A0ABN2NL59</accession>
<dbReference type="InterPro" id="IPR017941">
    <property type="entry name" value="Rieske_2Fe-2S"/>
</dbReference>
<gene>
    <name evidence="7" type="ORF">GCM10009836_63970</name>
</gene>
<dbReference type="InterPro" id="IPR005805">
    <property type="entry name" value="Rieske_Fe-S_prot_C"/>
</dbReference>
<dbReference type="Proteomes" id="UP001500449">
    <property type="component" value="Unassembled WGS sequence"/>
</dbReference>
<evidence type="ECO:0000256" key="1">
    <source>
        <dbReference type="ARBA" id="ARBA00022714"/>
    </source>
</evidence>
<sequence length="124" mass="11719">MAGVGAAAVGIGLVAAGCSADSDSPAPAGAGTVLGPVSAVPVGSAAVFSDQGVLVTQPTAGTYQGYSTTCPHQGCEVSRVQGATLVCPCHGSSFGLDGSLKSGPATKGLTPTKVSVSGDQLTVG</sequence>
<name>A0ABN2NL59_9PSEU</name>
<proteinExistence type="predicted"/>
<evidence type="ECO:0000256" key="2">
    <source>
        <dbReference type="ARBA" id="ARBA00022723"/>
    </source>
</evidence>
<evidence type="ECO:0000256" key="4">
    <source>
        <dbReference type="ARBA" id="ARBA00023014"/>
    </source>
</evidence>
<organism evidence="7 8">
    <name type="scientific">Pseudonocardia ailaonensis</name>
    <dbReference type="NCBI Taxonomy" id="367279"/>
    <lineage>
        <taxon>Bacteria</taxon>
        <taxon>Bacillati</taxon>
        <taxon>Actinomycetota</taxon>
        <taxon>Actinomycetes</taxon>
        <taxon>Pseudonocardiales</taxon>
        <taxon>Pseudonocardiaceae</taxon>
        <taxon>Pseudonocardia</taxon>
    </lineage>
</organism>
<dbReference type="PROSITE" id="PS51296">
    <property type="entry name" value="RIESKE"/>
    <property type="match status" value="1"/>
</dbReference>
<dbReference type="Pfam" id="PF00355">
    <property type="entry name" value="Rieske"/>
    <property type="match status" value="1"/>
</dbReference>